<dbReference type="Gene3D" id="1.10.10.140">
    <property type="entry name" value="Cytochrome c oxidase, subunit VIb"/>
    <property type="match status" value="1"/>
</dbReference>
<name>A0A7J6LS92_PEROL</name>
<evidence type="ECO:0000313" key="3">
    <source>
        <dbReference type="EMBL" id="KAF4662158.1"/>
    </source>
</evidence>
<accession>A0A7J6LS92</accession>
<organism evidence="3 4">
    <name type="scientific">Perkinsus olseni</name>
    <name type="common">Perkinsus atlanticus</name>
    <dbReference type="NCBI Taxonomy" id="32597"/>
    <lineage>
        <taxon>Eukaryota</taxon>
        <taxon>Sar</taxon>
        <taxon>Alveolata</taxon>
        <taxon>Perkinsozoa</taxon>
        <taxon>Perkinsea</taxon>
        <taxon>Perkinsida</taxon>
        <taxon>Perkinsidae</taxon>
        <taxon>Perkinsus</taxon>
    </lineage>
</organism>
<evidence type="ECO:0000256" key="2">
    <source>
        <dbReference type="ARBA" id="ARBA00023128"/>
    </source>
</evidence>
<dbReference type="SUPFAM" id="SSF47694">
    <property type="entry name" value="Cytochrome c oxidase subunit h"/>
    <property type="match status" value="1"/>
</dbReference>
<evidence type="ECO:0000256" key="1">
    <source>
        <dbReference type="ARBA" id="ARBA00004173"/>
    </source>
</evidence>
<comment type="subcellular location">
    <subcellularLocation>
        <location evidence="1">Mitochondrion</location>
    </subcellularLocation>
</comment>
<proteinExistence type="predicted"/>
<evidence type="ECO:0000313" key="4">
    <source>
        <dbReference type="Proteomes" id="UP000570595"/>
    </source>
</evidence>
<reference evidence="3 4" key="1">
    <citation type="submission" date="2020-04" db="EMBL/GenBank/DDBJ databases">
        <title>Perkinsus olseni comparative genomics.</title>
        <authorList>
            <person name="Bogema D.R."/>
        </authorList>
    </citation>
    <scope>NUCLEOTIDE SEQUENCE [LARGE SCALE GENOMIC DNA]</scope>
    <source>
        <strain evidence="3">ATCC PRA-179</strain>
    </source>
</reference>
<comment type="caution">
    <text evidence="3">The sequence shown here is derived from an EMBL/GenBank/DDBJ whole genome shotgun (WGS) entry which is preliminary data.</text>
</comment>
<dbReference type="CDD" id="cd00926">
    <property type="entry name" value="Cyt_c_Oxidase_VIb"/>
    <property type="match status" value="1"/>
</dbReference>
<dbReference type="EMBL" id="JABAHT010000176">
    <property type="protein sequence ID" value="KAF4662158.1"/>
    <property type="molecule type" value="Genomic_DNA"/>
</dbReference>
<dbReference type="GO" id="GO:0005739">
    <property type="term" value="C:mitochondrion"/>
    <property type="evidence" value="ECO:0007669"/>
    <property type="project" value="UniProtKB-SubCell"/>
</dbReference>
<dbReference type="OrthoDB" id="1107506at2759"/>
<dbReference type="InterPro" id="IPR036549">
    <property type="entry name" value="CX6/COA6-like_sf"/>
</dbReference>
<dbReference type="AlphaFoldDB" id="A0A7J6LS92"/>
<protein>
    <submittedName>
        <fullName evidence="3">Uncharacterized protein</fullName>
    </submittedName>
</protein>
<dbReference type="Proteomes" id="UP000570595">
    <property type="component" value="Unassembled WGS sequence"/>
</dbReference>
<sequence>MAEESADALFVGTLDRLTAEHPHTDDPRFAFQSNQWNNCELRFTQFCRCTRELGEDDPRCKYQYYRAQTVCHEFLLEDWMEHRHRGTCDLDIMPDRQDSYSPLEAVQGWRLPSDPREWKEKHRVMVAVRLFDEYDRDDDSLVDLIQLTSLFKNLALELELFFDVPEDARLSSDDGVMSRSTEIMMRYGRSGGPLKLTFIRFLPLFNEFFDQLVADL</sequence>
<gene>
    <name evidence="3" type="ORF">FOZ61_002668</name>
</gene>
<keyword evidence="2" id="KW-0496">Mitochondrion</keyword>